<dbReference type="AlphaFoldDB" id="X1T9G7"/>
<organism evidence="1">
    <name type="scientific">marine sediment metagenome</name>
    <dbReference type="NCBI Taxonomy" id="412755"/>
    <lineage>
        <taxon>unclassified sequences</taxon>
        <taxon>metagenomes</taxon>
        <taxon>ecological metagenomes</taxon>
    </lineage>
</organism>
<reference evidence="1" key="1">
    <citation type="journal article" date="2014" name="Front. Microbiol.">
        <title>High frequency of phylogenetically diverse reductive dehalogenase-homologous genes in deep subseafloor sedimentary metagenomes.</title>
        <authorList>
            <person name="Kawai M."/>
            <person name="Futagami T."/>
            <person name="Toyoda A."/>
            <person name="Takaki Y."/>
            <person name="Nishi S."/>
            <person name="Hori S."/>
            <person name="Arai W."/>
            <person name="Tsubouchi T."/>
            <person name="Morono Y."/>
            <person name="Uchiyama I."/>
            <person name="Ito T."/>
            <person name="Fujiyama A."/>
            <person name="Inagaki F."/>
            <person name="Takami H."/>
        </authorList>
    </citation>
    <scope>NUCLEOTIDE SEQUENCE</scope>
    <source>
        <strain evidence="1">Expedition CK06-06</strain>
    </source>
</reference>
<accession>X1T9G7</accession>
<gene>
    <name evidence="1" type="ORF">S12H4_15780</name>
</gene>
<feature type="non-terminal residue" evidence="1">
    <location>
        <position position="157"/>
    </location>
</feature>
<sequence>MARKKEKKPRYGAKPKYGFAAEEAGEEKIAEGLKRSDLDDGKVTLIDRDLSTPVIETYDADTGELEGSILLKDGIREGMTGLVKIIENIDVELDHDANIELMNFQGKLSVENQSKKDRLWDIDLTLKNIDSTTLKSNEIKIRELGTDKDTNAYEEDF</sequence>
<protein>
    <submittedName>
        <fullName evidence="1">Uncharacterized protein</fullName>
    </submittedName>
</protein>
<name>X1T9G7_9ZZZZ</name>
<dbReference type="EMBL" id="BARW01007599">
    <property type="protein sequence ID" value="GAI88016.1"/>
    <property type="molecule type" value="Genomic_DNA"/>
</dbReference>
<comment type="caution">
    <text evidence="1">The sequence shown here is derived from an EMBL/GenBank/DDBJ whole genome shotgun (WGS) entry which is preliminary data.</text>
</comment>
<proteinExistence type="predicted"/>
<evidence type="ECO:0000313" key="1">
    <source>
        <dbReference type="EMBL" id="GAI88016.1"/>
    </source>
</evidence>